<evidence type="ECO:0000313" key="1">
    <source>
        <dbReference type="EMBL" id="PIK56561.1"/>
    </source>
</evidence>
<proteinExistence type="predicted"/>
<keyword evidence="2" id="KW-1185">Reference proteome</keyword>
<comment type="caution">
    <text evidence="1">The sequence shown here is derived from an EMBL/GenBank/DDBJ whole genome shotgun (WGS) entry which is preliminary data.</text>
</comment>
<dbReference type="Proteomes" id="UP000230750">
    <property type="component" value="Unassembled WGS sequence"/>
</dbReference>
<dbReference type="OrthoDB" id="416344at2759"/>
<gene>
    <name evidence="1" type="ORF">BSL78_06529</name>
</gene>
<protein>
    <submittedName>
        <fullName evidence="1">Uncharacterized protein</fullName>
    </submittedName>
</protein>
<dbReference type="EMBL" id="MRZV01000171">
    <property type="protein sequence ID" value="PIK56561.1"/>
    <property type="molecule type" value="Genomic_DNA"/>
</dbReference>
<name>A0A2G8L8H9_STIJA</name>
<organism evidence="1 2">
    <name type="scientific">Stichopus japonicus</name>
    <name type="common">Sea cucumber</name>
    <dbReference type="NCBI Taxonomy" id="307972"/>
    <lineage>
        <taxon>Eukaryota</taxon>
        <taxon>Metazoa</taxon>
        <taxon>Echinodermata</taxon>
        <taxon>Eleutherozoa</taxon>
        <taxon>Echinozoa</taxon>
        <taxon>Holothuroidea</taxon>
        <taxon>Aspidochirotacea</taxon>
        <taxon>Aspidochirotida</taxon>
        <taxon>Stichopodidae</taxon>
        <taxon>Apostichopus</taxon>
    </lineage>
</organism>
<sequence>MESKRFEERQRYKVHQDLQYLALGTEEKAFQKVLPVPDITELHEELLTSFSTCGKNKAVFRQVKNKKGEEQQYLEIDAVKECTCNQS</sequence>
<accession>A0A2G8L8H9</accession>
<dbReference type="AlphaFoldDB" id="A0A2G8L8H9"/>
<reference evidence="1 2" key="1">
    <citation type="journal article" date="2017" name="PLoS Biol.">
        <title>The sea cucumber genome provides insights into morphological evolution and visceral regeneration.</title>
        <authorList>
            <person name="Zhang X."/>
            <person name="Sun L."/>
            <person name="Yuan J."/>
            <person name="Sun Y."/>
            <person name="Gao Y."/>
            <person name="Zhang L."/>
            <person name="Li S."/>
            <person name="Dai H."/>
            <person name="Hamel J.F."/>
            <person name="Liu C."/>
            <person name="Yu Y."/>
            <person name="Liu S."/>
            <person name="Lin W."/>
            <person name="Guo K."/>
            <person name="Jin S."/>
            <person name="Xu P."/>
            <person name="Storey K.B."/>
            <person name="Huan P."/>
            <person name="Zhang T."/>
            <person name="Zhou Y."/>
            <person name="Zhang J."/>
            <person name="Lin C."/>
            <person name="Li X."/>
            <person name="Xing L."/>
            <person name="Huo D."/>
            <person name="Sun M."/>
            <person name="Wang L."/>
            <person name="Mercier A."/>
            <person name="Li F."/>
            <person name="Yang H."/>
            <person name="Xiang J."/>
        </authorList>
    </citation>
    <scope>NUCLEOTIDE SEQUENCE [LARGE SCALE GENOMIC DNA]</scope>
    <source>
        <strain evidence="1">Shaxun</strain>
        <tissue evidence="1">Muscle</tissue>
    </source>
</reference>
<evidence type="ECO:0000313" key="2">
    <source>
        <dbReference type="Proteomes" id="UP000230750"/>
    </source>
</evidence>